<evidence type="ECO:0000256" key="6">
    <source>
        <dbReference type="SAM" id="MobiDB-lite"/>
    </source>
</evidence>
<dbReference type="InterPro" id="IPR036890">
    <property type="entry name" value="HATPase_C_sf"/>
</dbReference>
<evidence type="ECO:0000256" key="5">
    <source>
        <dbReference type="ARBA" id="ARBA00022777"/>
    </source>
</evidence>
<dbReference type="CDD" id="cd00082">
    <property type="entry name" value="HisKA"/>
    <property type="match status" value="1"/>
</dbReference>
<feature type="region of interest" description="Disordered" evidence="6">
    <location>
        <begin position="190"/>
        <end position="225"/>
    </location>
</feature>
<dbReference type="Gene3D" id="3.30.565.10">
    <property type="entry name" value="Histidine kinase-like ATPase, C-terminal domain"/>
    <property type="match status" value="1"/>
</dbReference>
<evidence type="ECO:0000259" key="7">
    <source>
        <dbReference type="PROSITE" id="PS50109"/>
    </source>
</evidence>
<comment type="catalytic activity">
    <reaction evidence="1">
        <text>ATP + protein L-histidine = ADP + protein N-phospho-L-histidine.</text>
        <dbReference type="EC" id="2.7.13.3"/>
    </reaction>
</comment>
<evidence type="ECO:0000256" key="4">
    <source>
        <dbReference type="ARBA" id="ARBA00022679"/>
    </source>
</evidence>
<dbReference type="Gene3D" id="1.10.287.130">
    <property type="match status" value="1"/>
</dbReference>
<dbReference type="InterPro" id="IPR003661">
    <property type="entry name" value="HisK_dim/P_dom"/>
</dbReference>
<organism evidence="8 9">
    <name type="scientific">Apiospora saccharicola</name>
    <dbReference type="NCBI Taxonomy" id="335842"/>
    <lineage>
        <taxon>Eukaryota</taxon>
        <taxon>Fungi</taxon>
        <taxon>Dikarya</taxon>
        <taxon>Ascomycota</taxon>
        <taxon>Pezizomycotina</taxon>
        <taxon>Sordariomycetes</taxon>
        <taxon>Xylariomycetidae</taxon>
        <taxon>Amphisphaeriales</taxon>
        <taxon>Apiosporaceae</taxon>
        <taxon>Apiospora</taxon>
    </lineage>
</organism>
<proteinExistence type="predicted"/>
<dbReference type="Proteomes" id="UP001446871">
    <property type="component" value="Unassembled WGS sequence"/>
</dbReference>
<evidence type="ECO:0000256" key="2">
    <source>
        <dbReference type="ARBA" id="ARBA00012438"/>
    </source>
</evidence>
<dbReference type="PANTHER" id="PTHR43047:SF72">
    <property type="entry name" value="OSMOSENSING HISTIDINE PROTEIN KINASE SLN1"/>
    <property type="match status" value="1"/>
</dbReference>
<dbReference type="PANTHER" id="PTHR43047">
    <property type="entry name" value="TWO-COMPONENT HISTIDINE PROTEIN KINASE"/>
    <property type="match status" value="1"/>
</dbReference>
<dbReference type="SMART" id="SM00388">
    <property type="entry name" value="HisKA"/>
    <property type="match status" value="1"/>
</dbReference>
<keyword evidence="5 8" id="KW-0418">Kinase</keyword>
<dbReference type="InterPro" id="IPR004358">
    <property type="entry name" value="Sig_transdc_His_kin-like_C"/>
</dbReference>
<dbReference type="SMART" id="SM00387">
    <property type="entry name" value="HATPase_c"/>
    <property type="match status" value="1"/>
</dbReference>
<dbReference type="GO" id="GO:0016301">
    <property type="term" value="F:kinase activity"/>
    <property type="evidence" value="ECO:0007669"/>
    <property type="project" value="UniProtKB-KW"/>
</dbReference>
<dbReference type="InterPro" id="IPR005467">
    <property type="entry name" value="His_kinase_dom"/>
</dbReference>
<dbReference type="InterPro" id="IPR036097">
    <property type="entry name" value="HisK_dim/P_sf"/>
</dbReference>
<dbReference type="Pfam" id="PF00512">
    <property type="entry name" value="HisKA"/>
    <property type="match status" value="1"/>
</dbReference>
<feature type="domain" description="Histidine kinase" evidence="7">
    <location>
        <begin position="74"/>
        <end position="369"/>
    </location>
</feature>
<accession>A0ABR1VAY2</accession>
<dbReference type="SUPFAM" id="SSF47384">
    <property type="entry name" value="Homodimeric domain of signal transducing histidine kinase"/>
    <property type="match status" value="1"/>
</dbReference>
<dbReference type="InterPro" id="IPR003594">
    <property type="entry name" value="HATPase_dom"/>
</dbReference>
<protein>
    <recommendedName>
        <fullName evidence="2">histidine kinase</fullName>
        <ecNumber evidence="2">2.7.13.3</ecNumber>
    </recommendedName>
</protein>
<comment type="caution">
    <text evidence="8">The sequence shown here is derived from an EMBL/GenBank/DDBJ whole genome shotgun (WGS) entry which is preliminary data.</text>
</comment>
<name>A0ABR1VAY2_9PEZI</name>
<evidence type="ECO:0000313" key="9">
    <source>
        <dbReference type="Proteomes" id="UP001446871"/>
    </source>
</evidence>
<keyword evidence="3" id="KW-0597">Phosphoprotein</keyword>
<keyword evidence="4" id="KW-0808">Transferase</keyword>
<reference evidence="8 9" key="1">
    <citation type="submission" date="2023-01" db="EMBL/GenBank/DDBJ databases">
        <title>Analysis of 21 Apiospora genomes using comparative genomics revels a genus with tremendous synthesis potential of carbohydrate active enzymes and secondary metabolites.</title>
        <authorList>
            <person name="Sorensen T."/>
        </authorList>
    </citation>
    <scope>NUCLEOTIDE SEQUENCE [LARGE SCALE GENOMIC DNA]</scope>
    <source>
        <strain evidence="8 9">CBS 83171</strain>
    </source>
</reference>
<evidence type="ECO:0000256" key="3">
    <source>
        <dbReference type="ARBA" id="ARBA00022553"/>
    </source>
</evidence>
<keyword evidence="9" id="KW-1185">Reference proteome</keyword>
<sequence>MFPGARSICFAPIWDDKRERWYAGALASTYENYRIFDPSVELSYLRAFGTLLMADVHRLETTRSHQAQSDVLGSISHELRSPLHGLILSTELLADTRIDTFQGNILHTLENCGRTLLDTVDHLLDYSKVNHFMDSDRRRKARGTHGKGLSIEDGMMAQVSDVRLDTLVEEVVESVFAGFRRMSTEYSLHNDRSKATDPDIGAGIASGSGLGDTTQHSSSPPIRDNGMTLSLPASVAVYVDIEPSESYKCRTISGAIRRVVMNLFGNSLKYTERGRIDVRLCRDLVATRRRGAKQNMVRLVVADTGKGMSQDFLANYLYKPFAQADQLSAGTGVGLSLVKKLVSSLGGEISVKSQLGVGSEVTVLLPLPSADHEAAEHKEEEVFRAQREMLKGLRVSLVGHGHTPDEVSAGASAGVSTVEKICKGWLGMEVVSDLSGFTPDVIMCMESSLDVALGTQAFAVKPPIVVVCTDAVVAHSRTMNSTLSHCGQVYEFISQPRLCFYEFEAVNIYTIHGDGIINIDATN</sequence>
<gene>
    <name evidence="8" type="ORF">PG996_007445</name>
</gene>
<dbReference type="PROSITE" id="PS50109">
    <property type="entry name" value="HIS_KIN"/>
    <property type="match status" value="1"/>
</dbReference>
<evidence type="ECO:0000313" key="8">
    <source>
        <dbReference type="EMBL" id="KAK8068333.1"/>
    </source>
</evidence>
<dbReference type="EMBL" id="JAQQWM010000004">
    <property type="protein sequence ID" value="KAK8068333.1"/>
    <property type="molecule type" value="Genomic_DNA"/>
</dbReference>
<dbReference type="PRINTS" id="PR00344">
    <property type="entry name" value="BCTRLSENSOR"/>
</dbReference>
<dbReference type="SUPFAM" id="SSF55874">
    <property type="entry name" value="ATPase domain of HSP90 chaperone/DNA topoisomerase II/histidine kinase"/>
    <property type="match status" value="1"/>
</dbReference>
<dbReference type="Pfam" id="PF02518">
    <property type="entry name" value="HATPase_c"/>
    <property type="match status" value="1"/>
</dbReference>
<dbReference type="EC" id="2.7.13.3" evidence="2"/>
<evidence type="ECO:0000256" key="1">
    <source>
        <dbReference type="ARBA" id="ARBA00000085"/>
    </source>
</evidence>